<proteinExistence type="predicted"/>
<dbReference type="AlphaFoldDB" id="A0A919LEQ7"/>
<protein>
    <submittedName>
        <fullName evidence="1">Uncharacterized protein</fullName>
    </submittedName>
</protein>
<reference evidence="1" key="1">
    <citation type="submission" date="2020-09" db="EMBL/GenBank/DDBJ databases">
        <title>Whole genome shotgun sequence of Streptomyces xanthophaeus NBRC 12829.</title>
        <authorList>
            <person name="Komaki H."/>
            <person name="Tamura T."/>
        </authorList>
    </citation>
    <scope>NUCLEOTIDE SEQUENCE</scope>
    <source>
        <strain evidence="1">NBRC 12829</strain>
    </source>
</reference>
<dbReference type="EMBL" id="BNEE01000006">
    <property type="protein sequence ID" value="GHI84947.1"/>
    <property type="molecule type" value="Genomic_DNA"/>
</dbReference>
<evidence type="ECO:0000313" key="1">
    <source>
        <dbReference type="EMBL" id="GHI84947.1"/>
    </source>
</evidence>
<name>A0A919LEQ7_9ACTN</name>
<sequence>MRGSAARHRRGPRYAAAVSDLSHDVPRGLSELSARYLTAHAIRTQRRDVEPYRAQWLSQGVPAEVIDRAAQHEARWGGLVLPPAPFYEGGPLVLSVDVPEGSAEQGWWFPAGDQRTSVAFGFLIGPHGEFGLRGVRRVPLHSSIEGWVESLALAHHARLWATRVTTVWGTAVEDLDLHGLEPVQCVGGLADTWWRGPHSLVAVYRGEADAFGTPTALRAHVYEGLPEESFWFDRPAF</sequence>
<evidence type="ECO:0000313" key="2">
    <source>
        <dbReference type="Proteomes" id="UP000600026"/>
    </source>
</evidence>
<gene>
    <name evidence="1" type="ORF">Sxan_23110</name>
</gene>
<accession>A0A919LEQ7</accession>
<comment type="caution">
    <text evidence="1">The sequence shown here is derived from an EMBL/GenBank/DDBJ whole genome shotgun (WGS) entry which is preliminary data.</text>
</comment>
<dbReference type="Proteomes" id="UP000600026">
    <property type="component" value="Unassembled WGS sequence"/>
</dbReference>
<keyword evidence="2" id="KW-1185">Reference proteome</keyword>
<organism evidence="1 2">
    <name type="scientific">Streptomyces xanthophaeus</name>
    <dbReference type="NCBI Taxonomy" id="67385"/>
    <lineage>
        <taxon>Bacteria</taxon>
        <taxon>Bacillati</taxon>
        <taxon>Actinomycetota</taxon>
        <taxon>Actinomycetes</taxon>
        <taxon>Kitasatosporales</taxon>
        <taxon>Streptomycetaceae</taxon>
        <taxon>Streptomyces</taxon>
    </lineage>
</organism>